<dbReference type="Pfam" id="PF22939">
    <property type="entry name" value="WHD_GPIID"/>
    <property type="match status" value="1"/>
</dbReference>
<dbReference type="InterPro" id="IPR056884">
    <property type="entry name" value="NPHP3-like_N"/>
</dbReference>
<dbReference type="EMBL" id="JAPZBR010000005">
    <property type="protein sequence ID" value="KAJ5353501.1"/>
    <property type="molecule type" value="Genomic_DNA"/>
</dbReference>
<dbReference type="InterPro" id="IPR036770">
    <property type="entry name" value="Ankyrin_rpt-contain_sf"/>
</dbReference>
<dbReference type="Pfam" id="PF24883">
    <property type="entry name" value="NPHP3_N"/>
    <property type="match status" value="1"/>
</dbReference>
<dbReference type="SUPFAM" id="SSF48403">
    <property type="entry name" value="Ankyrin repeat"/>
    <property type="match status" value="1"/>
</dbReference>
<dbReference type="AlphaFoldDB" id="A0A9W9USU9"/>
<accession>A0A9W9USU9</accession>
<evidence type="ECO:0000256" key="2">
    <source>
        <dbReference type="PROSITE-ProRule" id="PRU00023"/>
    </source>
</evidence>
<name>A0A9W9USU9_PENBR</name>
<reference evidence="5" key="2">
    <citation type="journal article" date="2023" name="IMA Fungus">
        <title>Comparative genomic study of the Penicillium genus elucidates a diverse pangenome and 15 lateral gene transfer events.</title>
        <authorList>
            <person name="Petersen C."/>
            <person name="Sorensen T."/>
            <person name="Nielsen M.R."/>
            <person name="Sondergaard T.E."/>
            <person name="Sorensen J.L."/>
            <person name="Fitzpatrick D.A."/>
            <person name="Frisvad J.C."/>
            <person name="Nielsen K.L."/>
        </authorList>
    </citation>
    <scope>NUCLEOTIDE SEQUENCE</scope>
    <source>
        <strain evidence="5">IBT 35675</strain>
    </source>
</reference>
<dbReference type="Gene3D" id="1.25.40.20">
    <property type="entry name" value="Ankyrin repeat-containing domain"/>
    <property type="match status" value="2"/>
</dbReference>
<feature type="domain" description="Nephrocystin 3-like N-terminal" evidence="4">
    <location>
        <begin position="1"/>
        <end position="145"/>
    </location>
</feature>
<feature type="repeat" description="ANK" evidence="2">
    <location>
        <begin position="506"/>
        <end position="538"/>
    </location>
</feature>
<gene>
    <name evidence="5" type="ORF">N7541_006065</name>
</gene>
<evidence type="ECO:0000256" key="1">
    <source>
        <dbReference type="ARBA" id="ARBA00022737"/>
    </source>
</evidence>
<sequence length="693" mass="77221">MPGAGKTIIAAAAIEHLQKTLQRQGCAVSYIYCSYQRRAENSVPVLIAAIIRQLVQQELGPVYKHISELYNEHKPRGTRLSLAEMIKALEVILPSCLSFHVVIDALDEFVAEQNSDHKDQDIRQLLFQLRDLQIKTNVNVMITCRPIPEVEDVLQHVTKLEIQADQNDVKLFVKGQTSRLPQIISGDPVLLKEAQDAITEAAEGMSTLKSISERSRNNKHPSQVYDKTYKDALSRIEDQRPGLRDLARKVLSWITYAERPLKTEELRHAIAVDPEKDDLDEGDLPDLKVIIQVTAGLVTVDEASGIIRLVHYTTQGYFERIREQWNPDAQKEIVSAGVRLDEEELQKMLNDYSLLDYASRFWGRHALINTVQMHISETAASFLQNNNLTSLAAEVTYDFYYVQRLEAKAPAMGMHLTAMFGLSHLTEWLYSQLDDESRLLAPLSLAAENGHHAVVKLLLETGNVDPETKDWIGQTPLSLAAKGGHKAVVKLLLGTGKVNFVTTILRVRTPLSEAAENGHEAVVKLLLDTEVDLGTSARHVQYALSVAAKNGHEAVVKILLETGKVDIHKWNMRGRSPLLLAAMEGHEAVLKLLLETENVDLNTRSSTGQTPLSMAARDGREAVVRLLLETGKVDLNTRSSILHTPLSQAAASGHNAVIKWVKYGPFQPQERDTAVVGLLSRRRETKLNLGMSK</sequence>
<keyword evidence="1" id="KW-0677">Repeat</keyword>
<feature type="repeat" description="ANK" evidence="2">
    <location>
        <begin position="573"/>
        <end position="595"/>
    </location>
</feature>
<keyword evidence="6" id="KW-1185">Reference proteome</keyword>
<reference evidence="5" key="1">
    <citation type="submission" date="2022-12" db="EMBL/GenBank/DDBJ databases">
        <authorList>
            <person name="Petersen C."/>
        </authorList>
    </citation>
    <scope>NUCLEOTIDE SEQUENCE</scope>
    <source>
        <strain evidence="5">IBT 35675</strain>
    </source>
</reference>
<dbReference type="InterPro" id="IPR054471">
    <property type="entry name" value="GPIID_WHD"/>
</dbReference>
<dbReference type="Pfam" id="PF00023">
    <property type="entry name" value="Ank"/>
    <property type="match status" value="1"/>
</dbReference>
<feature type="repeat" description="ANK" evidence="2">
    <location>
        <begin position="607"/>
        <end position="631"/>
    </location>
</feature>
<dbReference type="InterPro" id="IPR002110">
    <property type="entry name" value="Ankyrin_rpt"/>
</dbReference>
<dbReference type="PANTHER" id="PTHR10039:SF15">
    <property type="entry name" value="NACHT DOMAIN-CONTAINING PROTEIN"/>
    <property type="match status" value="1"/>
</dbReference>
<comment type="caution">
    <text evidence="5">The sequence shown here is derived from an EMBL/GenBank/DDBJ whole genome shotgun (WGS) entry which is preliminary data.</text>
</comment>
<proteinExistence type="predicted"/>
<dbReference type="SUPFAM" id="SSF52540">
    <property type="entry name" value="P-loop containing nucleoside triphosphate hydrolases"/>
    <property type="match status" value="1"/>
</dbReference>
<keyword evidence="2" id="KW-0040">ANK repeat</keyword>
<feature type="domain" description="GPI inositol-deacylase winged helix" evidence="3">
    <location>
        <begin position="244"/>
        <end position="318"/>
    </location>
</feature>
<dbReference type="Pfam" id="PF12796">
    <property type="entry name" value="Ank_2"/>
    <property type="match status" value="2"/>
</dbReference>
<evidence type="ECO:0008006" key="7">
    <source>
        <dbReference type="Google" id="ProtNLM"/>
    </source>
</evidence>
<dbReference type="SMART" id="SM00248">
    <property type="entry name" value="ANK"/>
    <property type="match status" value="6"/>
</dbReference>
<dbReference type="PROSITE" id="PS50297">
    <property type="entry name" value="ANK_REP_REGION"/>
    <property type="match status" value="3"/>
</dbReference>
<evidence type="ECO:0000313" key="5">
    <source>
        <dbReference type="EMBL" id="KAJ5353501.1"/>
    </source>
</evidence>
<dbReference type="Gene3D" id="3.40.50.300">
    <property type="entry name" value="P-loop containing nucleotide triphosphate hydrolases"/>
    <property type="match status" value="1"/>
</dbReference>
<feature type="repeat" description="ANK" evidence="2">
    <location>
        <begin position="472"/>
        <end position="496"/>
    </location>
</feature>
<evidence type="ECO:0000259" key="4">
    <source>
        <dbReference type="Pfam" id="PF24883"/>
    </source>
</evidence>
<dbReference type="PROSITE" id="PS50088">
    <property type="entry name" value="ANK_REPEAT"/>
    <property type="match status" value="4"/>
</dbReference>
<evidence type="ECO:0000313" key="6">
    <source>
        <dbReference type="Proteomes" id="UP001148299"/>
    </source>
</evidence>
<dbReference type="InterPro" id="IPR027417">
    <property type="entry name" value="P-loop_NTPase"/>
</dbReference>
<dbReference type="PANTHER" id="PTHR10039">
    <property type="entry name" value="AMELOGENIN"/>
    <property type="match status" value="1"/>
</dbReference>
<protein>
    <recommendedName>
        <fullName evidence="7">NACHT domain-containing protein</fullName>
    </recommendedName>
</protein>
<dbReference type="Proteomes" id="UP001148299">
    <property type="component" value="Unassembled WGS sequence"/>
</dbReference>
<organism evidence="5 6">
    <name type="scientific">Penicillium brevicompactum</name>
    <dbReference type="NCBI Taxonomy" id="5074"/>
    <lineage>
        <taxon>Eukaryota</taxon>
        <taxon>Fungi</taxon>
        <taxon>Dikarya</taxon>
        <taxon>Ascomycota</taxon>
        <taxon>Pezizomycotina</taxon>
        <taxon>Eurotiomycetes</taxon>
        <taxon>Eurotiomycetidae</taxon>
        <taxon>Eurotiales</taxon>
        <taxon>Aspergillaceae</taxon>
        <taxon>Penicillium</taxon>
    </lineage>
</organism>
<evidence type="ECO:0000259" key="3">
    <source>
        <dbReference type="Pfam" id="PF22939"/>
    </source>
</evidence>